<dbReference type="CDD" id="cd13156">
    <property type="entry name" value="KOW_RPL6"/>
    <property type="match status" value="1"/>
</dbReference>
<proteinExistence type="inferred from homology"/>
<dbReference type="Gene3D" id="2.30.30.30">
    <property type="match status" value="1"/>
</dbReference>
<dbReference type="PANTHER" id="PTHR10715">
    <property type="entry name" value="60S RIBOSOMAL PROTEIN L6"/>
    <property type="match status" value="1"/>
</dbReference>
<evidence type="ECO:0000313" key="10">
    <source>
        <dbReference type="Proteomes" id="UP000694554"/>
    </source>
</evidence>
<dbReference type="InterPro" id="IPR008991">
    <property type="entry name" value="Translation_prot_SH3-like_sf"/>
</dbReference>
<dbReference type="GO" id="GO:0003735">
    <property type="term" value="F:structural constituent of ribosome"/>
    <property type="evidence" value="ECO:0007669"/>
    <property type="project" value="InterPro"/>
</dbReference>
<dbReference type="Proteomes" id="UP000694554">
    <property type="component" value="Chromosome 13"/>
</dbReference>
<dbReference type="GO" id="GO:0022625">
    <property type="term" value="C:cytosolic large ribosomal subunit"/>
    <property type="evidence" value="ECO:0007669"/>
    <property type="project" value="TreeGrafter"/>
</dbReference>
<keyword evidence="3" id="KW-0687">Ribonucleoprotein</keyword>
<comment type="similarity">
    <text evidence="1">Belongs to the eukaryotic ribosomal protein eL6 family.</text>
</comment>
<evidence type="ECO:0000256" key="4">
    <source>
        <dbReference type="ARBA" id="ARBA00034092"/>
    </source>
</evidence>
<dbReference type="Ensembl" id="ENSPSNT00000026278.1">
    <property type="protein sequence ID" value="ENSPSNP00000023369.1"/>
    <property type="gene ID" value="ENSPSNG00000017076.1"/>
</dbReference>
<protein>
    <recommendedName>
        <fullName evidence="5">Large ribosomal subunit protein eL6</fullName>
    </recommendedName>
    <alternativeName>
        <fullName evidence="6">60S ribosomal protein L6</fullName>
    </alternativeName>
</protein>
<reference evidence="9" key="1">
    <citation type="submission" date="2019-08" db="EMBL/GenBank/DDBJ databases">
        <title>Phocoena sinus (Vaquita) genome, mPhoSin1, primary haplotype.</title>
        <authorList>
            <person name="Morin P."/>
            <person name="Mountcastle J."/>
            <person name="Fungtammasan C."/>
            <person name="Rhie A."/>
            <person name="Rojas-Bracho L."/>
            <person name="Smith C.R."/>
            <person name="Taylor B.L."/>
            <person name="Gulland F.M.D."/>
            <person name="Musser W."/>
            <person name="Houck M."/>
            <person name="Haase B."/>
            <person name="Paez S."/>
            <person name="Howe K."/>
            <person name="Torrance J."/>
            <person name="Formenti G."/>
            <person name="Phillippy A."/>
            <person name="Ryder O."/>
            <person name="Jarvis E.D."/>
            <person name="Fedrigo O."/>
        </authorList>
    </citation>
    <scope>NUCLEOTIDE SEQUENCE [LARGE SCALE GENOMIC DNA]</scope>
</reference>
<dbReference type="InterPro" id="IPR041997">
    <property type="entry name" value="Ribosomal_eL6_KOW"/>
</dbReference>
<evidence type="ECO:0000256" key="2">
    <source>
        <dbReference type="ARBA" id="ARBA00022980"/>
    </source>
</evidence>
<evidence type="ECO:0000256" key="5">
    <source>
        <dbReference type="ARBA" id="ARBA00035233"/>
    </source>
</evidence>
<dbReference type="InterPro" id="IPR005568">
    <property type="entry name" value="Ribosomal_uL6_N"/>
</dbReference>
<accession>A0A8C9E6N1</accession>
<sequence>MLRWQPSQIDGMLPRASRLMDAGGKVKKVKQIKKGKPHCSRTPVLVRGMGRYSRSAMYSRKALYKRKYSAAKSKVEKKKKVKVLATVTKPVGGDKNGSSWVVNLHKIPRYYPTEDVPRNKQVRKLRASITRGTILLILTGHHRGKRVIFLKQLSSGLLLVTGPLSLNRVPLRRTHQKSVIAASTKIDISGVRIPEHLTDAYFKKKKLRKPRHQEGEIFDTEREKYKITEQRKVDQKAVDSQILRRIKAVPQLQGYLRSVFALTRGIYPHKVVF</sequence>
<reference evidence="9" key="3">
    <citation type="submission" date="2025-09" db="UniProtKB">
        <authorList>
            <consortium name="Ensembl"/>
        </authorList>
    </citation>
    <scope>IDENTIFICATION</scope>
</reference>
<evidence type="ECO:0000256" key="3">
    <source>
        <dbReference type="ARBA" id="ARBA00023274"/>
    </source>
</evidence>
<dbReference type="SUPFAM" id="SSF50104">
    <property type="entry name" value="Translation proteins SH3-like domain"/>
    <property type="match status" value="1"/>
</dbReference>
<comment type="function">
    <text evidence="4">Component of the large ribosomal subunit. The ribosome is a large ribonucleoprotein complex responsible for the synthesis of proteins in the cell.</text>
</comment>
<evidence type="ECO:0000256" key="7">
    <source>
        <dbReference type="ARBA" id="ARBA00046388"/>
    </source>
</evidence>
<evidence type="ECO:0000256" key="1">
    <source>
        <dbReference type="ARBA" id="ARBA00010592"/>
    </source>
</evidence>
<name>A0A8C9E6N1_PHOSS</name>
<evidence type="ECO:0000256" key="6">
    <source>
        <dbReference type="ARBA" id="ARBA00035351"/>
    </source>
</evidence>
<evidence type="ECO:0000313" key="9">
    <source>
        <dbReference type="Ensembl" id="ENSPSNP00000023369.1"/>
    </source>
</evidence>
<evidence type="ECO:0000259" key="8">
    <source>
        <dbReference type="Pfam" id="PF03868"/>
    </source>
</evidence>
<dbReference type="GO" id="GO:0005791">
    <property type="term" value="C:rough endoplasmic reticulum"/>
    <property type="evidence" value="ECO:0007669"/>
    <property type="project" value="UniProtKB-SubCell"/>
</dbReference>
<dbReference type="GO" id="GO:0003723">
    <property type="term" value="F:RNA binding"/>
    <property type="evidence" value="ECO:0007669"/>
    <property type="project" value="TreeGrafter"/>
</dbReference>
<feature type="domain" description="Large ribosomal subunit protein uL6 N-terminal" evidence="8">
    <location>
        <begin position="33"/>
        <end position="90"/>
    </location>
</feature>
<dbReference type="InterPro" id="IPR014722">
    <property type="entry name" value="Rib_uL2_dom2"/>
</dbReference>
<dbReference type="GO" id="GO:0002181">
    <property type="term" value="P:cytoplasmic translation"/>
    <property type="evidence" value="ECO:0007669"/>
    <property type="project" value="TreeGrafter"/>
</dbReference>
<dbReference type="GO" id="GO:0031090">
    <property type="term" value="C:organelle membrane"/>
    <property type="evidence" value="ECO:0007669"/>
    <property type="project" value="UniProtKB-ARBA"/>
</dbReference>
<dbReference type="InterPro" id="IPR000915">
    <property type="entry name" value="60S_ribosomal_eL6"/>
</dbReference>
<dbReference type="AlphaFoldDB" id="A0A8C9E6N1"/>
<reference evidence="9" key="2">
    <citation type="submission" date="2025-08" db="UniProtKB">
        <authorList>
            <consortium name="Ensembl"/>
        </authorList>
    </citation>
    <scope>IDENTIFICATION</scope>
</reference>
<keyword evidence="10" id="KW-1185">Reference proteome</keyword>
<dbReference type="GO" id="GO:0000027">
    <property type="term" value="P:ribosomal large subunit assembly"/>
    <property type="evidence" value="ECO:0007669"/>
    <property type="project" value="TreeGrafter"/>
</dbReference>
<organism evidence="9 10">
    <name type="scientific">Phocoena sinus</name>
    <name type="common">Vaquita</name>
    <dbReference type="NCBI Taxonomy" id="42100"/>
    <lineage>
        <taxon>Eukaryota</taxon>
        <taxon>Metazoa</taxon>
        <taxon>Chordata</taxon>
        <taxon>Craniata</taxon>
        <taxon>Vertebrata</taxon>
        <taxon>Euteleostomi</taxon>
        <taxon>Mammalia</taxon>
        <taxon>Eutheria</taxon>
        <taxon>Laurasiatheria</taxon>
        <taxon>Artiodactyla</taxon>
        <taxon>Whippomorpha</taxon>
        <taxon>Cetacea</taxon>
        <taxon>Odontoceti</taxon>
        <taxon>Phocoenidae</taxon>
        <taxon>Phocoena</taxon>
    </lineage>
</organism>
<dbReference type="PANTHER" id="PTHR10715:SF0">
    <property type="entry name" value="LARGE RIBOSOMAL SUBUNIT PROTEIN EL6"/>
    <property type="match status" value="1"/>
</dbReference>
<dbReference type="Pfam" id="PF03868">
    <property type="entry name" value="Ribosomal_L6e_N"/>
    <property type="match status" value="1"/>
</dbReference>
<keyword evidence="2" id="KW-0689">Ribosomal protein</keyword>
<dbReference type="GeneTree" id="ENSGT00390000003682"/>
<dbReference type="Pfam" id="PF01159">
    <property type="entry name" value="Ribosomal_L6e"/>
    <property type="match status" value="1"/>
</dbReference>
<comment type="subunit">
    <text evidence="7">Component of the large ribosomal subunit. May bind IPO9 with low affinity.</text>
</comment>